<dbReference type="EMBL" id="QFOL01000010">
    <property type="protein sequence ID" value="PZP53762.1"/>
    <property type="molecule type" value="Genomic_DNA"/>
</dbReference>
<accession>A0A2W5HE05</accession>
<evidence type="ECO:0000313" key="2">
    <source>
        <dbReference type="EMBL" id="PZP53762.1"/>
    </source>
</evidence>
<sequence length="911" mass="97771">MARVPLYQDTQNRVVLRPEYTEKMTVLADPDAFGAGIGRGMRSVANGLEVAAEGVNSVRQLEDRAVVTGAKTDWLMQKDSLLYDPETGYANAQGKQAVDQYDAYKRRVGELKNDITSKLTPSQSKIFGQEIDAFEADAIRSGLEKRSKEFKSFVLQEHSSAAETLIQQAIQEPLNEDRWDGLIGNGLHELQQSGQKQGWGEQRAAQERNSYISNARTQSALQIALSDPIKAVEYATTHAAEIGPQNNLVLLEKLKPDLAKAVSADAIHFNASNPAPGQFAAQGMSRDTYALLSVIAGTESPGYDVMNGGQRVKDFAAHPGFVGAGGTSTAAGRFQFIASTWKMAAEALGLTDFSPANQDRAAAWLAAKDYRSRTGRDINADIAAGNYAAVKAGLGSTWEGLAKLSDADFAKRMASARSAPLRVSAGAPASAAAPKPSSQPAGPQFSPATAKILAGLPQAYADELRASAIDSARVYAAQDAARQKATQAALTDTYKLRIANGDPTLSVADINDNSVIDNGDKAVLINAFNEKNKSAMETRANVEAFRAGRLIVDPYSEQGRKANDAVWKEISSVATPQQVEPMLFEQVRQTGTVPTPIFNAMRSNLASRNLDNTVSALQFGSRIAQVDIGALTRSPNGSAVADDVALYRHYTNDLGLAPAVAANRIIDKSDPEKARQRSALMETKETKSAIEKQATEANVKSIYSAGLFSRNPALGTSKLQSAAIVSDYKETLAESVFDAGGDIEAGKKLAEDRFKRRYGTSDFAMGGPNVVTRLPPEKTYPADTNGSHAYIREQLSADLKTDGVAHGDAFLVADSATETDVSAGNPPRYQVYYKDADGVLQHHRASFYAKAPTPQQVEVSKKTASDKVLADLEARRQEAQQELEAGRDREGNLDRFLAGPPSIFSNPPAAN</sequence>
<protein>
    <submittedName>
        <fullName evidence="2">Uncharacterized protein</fullName>
    </submittedName>
</protein>
<dbReference type="AlphaFoldDB" id="A0A2W5HE05"/>
<name>A0A2W5HE05_9HYPH</name>
<feature type="compositionally biased region" description="Low complexity" evidence="1">
    <location>
        <begin position="427"/>
        <end position="444"/>
    </location>
</feature>
<feature type="compositionally biased region" description="Basic and acidic residues" evidence="1">
    <location>
        <begin position="877"/>
        <end position="893"/>
    </location>
</feature>
<dbReference type="InterPro" id="IPR023346">
    <property type="entry name" value="Lysozyme-like_dom_sf"/>
</dbReference>
<proteinExistence type="predicted"/>
<dbReference type="SUPFAM" id="SSF53955">
    <property type="entry name" value="Lysozyme-like"/>
    <property type="match status" value="1"/>
</dbReference>
<reference evidence="2 3" key="1">
    <citation type="submission" date="2017-08" db="EMBL/GenBank/DDBJ databases">
        <title>Infants hospitalized years apart are colonized by the same room-sourced microbial strains.</title>
        <authorList>
            <person name="Brooks B."/>
            <person name="Olm M.R."/>
            <person name="Firek B.A."/>
            <person name="Baker R."/>
            <person name="Thomas B.C."/>
            <person name="Morowitz M.J."/>
            <person name="Banfield J.F."/>
        </authorList>
    </citation>
    <scope>NUCLEOTIDE SEQUENCE [LARGE SCALE GENOMIC DNA]</scope>
    <source>
        <strain evidence="2">S2_009_000_R2_73</strain>
    </source>
</reference>
<feature type="region of interest" description="Disordered" evidence="1">
    <location>
        <begin position="427"/>
        <end position="446"/>
    </location>
</feature>
<organism evidence="2 3">
    <name type="scientific">Agrobacterium fabrum</name>
    <dbReference type="NCBI Taxonomy" id="1176649"/>
    <lineage>
        <taxon>Bacteria</taxon>
        <taxon>Pseudomonadati</taxon>
        <taxon>Pseudomonadota</taxon>
        <taxon>Alphaproteobacteria</taxon>
        <taxon>Hyphomicrobiales</taxon>
        <taxon>Rhizobiaceae</taxon>
        <taxon>Rhizobium/Agrobacterium group</taxon>
        <taxon>Agrobacterium</taxon>
        <taxon>Agrobacterium tumefaciens complex</taxon>
    </lineage>
</organism>
<feature type="region of interest" description="Disordered" evidence="1">
    <location>
        <begin position="877"/>
        <end position="911"/>
    </location>
</feature>
<dbReference type="Gene3D" id="1.10.530.10">
    <property type="match status" value="1"/>
</dbReference>
<evidence type="ECO:0000256" key="1">
    <source>
        <dbReference type="SAM" id="MobiDB-lite"/>
    </source>
</evidence>
<gene>
    <name evidence="2" type="ORF">DI595_02360</name>
</gene>
<evidence type="ECO:0000313" key="3">
    <source>
        <dbReference type="Proteomes" id="UP000249769"/>
    </source>
</evidence>
<dbReference type="Proteomes" id="UP000249769">
    <property type="component" value="Unassembled WGS sequence"/>
</dbReference>
<comment type="caution">
    <text evidence="2">The sequence shown here is derived from an EMBL/GenBank/DDBJ whole genome shotgun (WGS) entry which is preliminary data.</text>
</comment>